<dbReference type="InterPro" id="IPR021403">
    <property type="entry name" value="DUF3043"/>
</dbReference>
<comment type="caution">
    <text evidence="3">The sequence shown here is derived from an EMBL/GenBank/DDBJ whole genome shotgun (WGS) entry which is preliminary data.</text>
</comment>
<feature type="compositionally biased region" description="Basic and acidic residues" evidence="1">
    <location>
        <begin position="24"/>
        <end position="40"/>
    </location>
</feature>
<keyword evidence="2" id="KW-0812">Transmembrane</keyword>
<feature type="region of interest" description="Disordered" evidence="1">
    <location>
        <begin position="1"/>
        <end position="72"/>
    </location>
</feature>
<dbReference type="Proteomes" id="UP000281708">
    <property type="component" value="Unassembled WGS sequence"/>
</dbReference>
<reference evidence="3 4" key="1">
    <citation type="submission" date="2018-10" db="EMBL/GenBank/DDBJ databases">
        <title>Marmoricola sp. 4Q3S-7 whole genome shotgun sequence.</title>
        <authorList>
            <person name="Li F."/>
        </authorList>
    </citation>
    <scope>NUCLEOTIDE SEQUENCE [LARGE SCALE GENOMIC DNA]</scope>
    <source>
        <strain evidence="3 4">4Q3S-7</strain>
    </source>
</reference>
<keyword evidence="2" id="KW-0472">Membrane</keyword>
<sequence length="201" mass="23234">MVPAGRLRHVFGRTRAAEDVSPTHTKEGGKGHATPTRKDAQAAAKQRARTGLDPKANRKQIRDARAAHSQKVRQGMRSGDERFLMERDKGPVKRFVRDYVDSRLSFMEFLLPVLVVIMVLQFTRVQSLMQLSNGLWTASIVLLLVDVALLNFRLGREIKRRFPDGDTRGWRFYALMRSIQLRVLRMPKPQRKVREKLPDRY</sequence>
<dbReference type="EMBL" id="RDBE01000007">
    <property type="protein sequence ID" value="RLV49124.1"/>
    <property type="molecule type" value="Genomic_DNA"/>
</dbReference>
<evidence type="ECO:0000256" key="1">
    <source>
        <dbReference type="SAM" id="MobiDB-lite"/>
    </source>
</evidence>
<gene>
    <name evidence="3" type="ORF">D9V37_11190</name>
</gene>
<name>A0A3L8P1U1_9ACTN</name>
<organism evidence="3 4">
    <name type="scientific">Nocardioides mangrovicus</name>
    <dbReference type="NCBI Taxonomy" id="2478913"/>
    <lineage>
        <taxon>Bacteria</taxon>
        <taxon>Bacillati</taxon>
        <taxon>Actinomycetota</taxon>
        <taxon>Actinomycetes</taxon>
        <taxon>Propionibacteriales</taxon>
        <taxon>Nocardioidaceae</taxon>
        <taxon>Nocardioides</taxon>
    </lineage>
</organism>
<feature type="compositionally biased region" description="Basic and acidic residues" evidence="1">
    <location>
        <begin position="50"/>
        <end position="66"/>
    </location>
</feature>
<keyword evidence="4" id="KW-1185">Reference proteome</keyword>
<evidence type="ECO:0000313" key="3">
    <source>
        <dbReference type="EMBL" id="RLV49124.1"/>
    </source>
</evidence>
<dbReference type="Pfam" id="PF11241">
    <property type="entry name" value="DUF3043"/>
    <property type="match status" value="1"/>
</dbReference>
<evidence type="ECO:0000313" key="4">
    <source>
        <dbReference type="Proteomes" id="UP000281708"/>
    </source>
</evidence>
<dbReference type="AlphaFoldDB" id="A0A3L8P1U1"/>
<keyword evidence="2" id="KW-1133">Transmembrane helix</keyword>
<accession>A0A3L8P1U1</accession>
<feature type="transmembrane region" description="Helical" evidence="2">
    <location>
        <begin position="104"/>
        <end position="122"/>
    </location>
</feature>
<protein>
    <submittedName>
        <fullName evidence="3">DUF3043 domain-containing protein</fullName>
    </submittedName>
</protein>
<feature type="transmembrane region" description="Helical" evidence="2">
    <location>
        <begin position="134"/>
        <end position="152"/>
    </location>
</feature>
<proteinExistence type="predicted"/>
<feature type="compositionally biased region" description="Basic residues" evidence="1">
    <location>
        <begin position="1"/>
        <end position="12"/>
    </location>
</feature>
<evidence type="ECO:0000256" key="2">
    <source>
        <dbReference type="SAM" id="Phobius"/>
    </source>
</evidence>